<dbReference type="OrthoDB" id="5795430at2759"/>
<dbReference type="eggNOG" id="ENOG502RWBH">
    <property type="taxonomic scope" value="Eukaryota"/>
</dbReference>
<dbReference type="GeneID" id="176545"/>
<sequence>MFSRLKQKVKEKTGRSKATVLPAEIDEALIYFKSLKPRVQDLYKHMANLNDVANWQVKANFSGPLENYALLGDRINVQPFINCVDTRMEAEVESMDKVLAICERYKAFTQNESKLHTNTIANLNKTRLDMDSAANKYASNDTDVNRTRFDDATREFEVACDRMRELAISIQTIEETHSMWQDELMREIKAGMRKPN</sequence>
<organism evidence="1 2">
    <name type="scientific">Caenorhabditis elegans</name>
    <dbReference type="NCBI Taxonomy" id="6239"/>
    <lineage>
        <taxon>Eukaryota</taxon>
        <taxon>Metazoa</taxon>
        <taxon>Ecdysozoa</taxon>
        <taxon>Nematoda</taxon>
        <taxon>Chromadorea</taxon>
        <taxon>Rhabditida</taxon>
        <taxon>Rhabditina</taxon>
        <taxon>Rhabditomorpha</taxon>
        <taxon>Rhabditoidea</taxon>
        <taxon>Rhabditidae</taxon>
        <taxon>Peloderinae</taxon>
        <taxon>Caenorhabditis</taxon>
    </lineage>
</organism>
<protein>
    <submittedName>
        <fullName evidence="1">BAR domain-containing protein</fullName>
    </submittedName>
</protein>
<dbReference type="CTD" id="176545"/>
<dbReference type="Proteomes" id="UP000001940">
    <property type="component" value="Chromosome III"/>
</dbReference>
<dbReference type="HOGENOM" id="CLU_1403588_0_0_1"/>
<dbReference type="PhylomeDB" id="Q7YWP8"/>
<name>Q7YWP8_CAEEL</name>
<keyword evidence="2" id="KW-1185">Reference proteome</keyword>
<dbReference type="STRING" id="6239.Y47D3A.31.1"/>
<dbReference type="InParanoid" id="Q7YWP8"/>
<dbReference type="FunCoup" id="Q7YWP8">
    <property type="interactions" value="3"/>
</dbReference>
<dbReference type="EMBL" id="BX284603">
    <property type="protein sequence ID" value="CAE18009.1"/>
    <property type="molecule type" value="Genomic_DNA"/>
</dbReference>
<evidence type="ECO:0000313" key="1">
    <source>
        <dbReference type="EMBL" id="CAE18009.1"/>
    </source>
</evidence>
<accession>Q7YWP8</accession>
<dbReference type="Bgee" id="WBGene00012937">
    <property type="expression patterns" value="Expressed in adult organism and 3 other cell types or tissues"/>
</dbReference>
<reference evidence="1 2" key="1">
    <citation type="journal article" date="1998" name="Science">
        <title>Genome sequence of the nematode C. elegans: a platform for investigating biology.</title>
        <authorList>
            <consortium name="The C. elegans sequencing consortium"/>
            <person name="Sulson J.E."/>
            <person name="Waterston R."/>
        </authorList>
    </citation>
    <scope>NUCLEOTIDE SEQUENCE [LARGE SCALE GENOMIC DNA]</scope>
    <source>
        <strain evidence="1 2">Bristol N2</strain>
    </source>
</reference>
<dbReference type="SMR" id="Q7YWP8"/>
<evidence type="ECO:0000313" key="3">
    <source>
        <dbReference type="WormBase" id="Y47D3A.31"/>
    </source>
</evidence>
<evidence type="ECO:0000313" key="2">
    <source>
        <dbReference type="Proteomes" id="UP000001940"/>
    </source>
</evidence>
<dbReference type="RefSeq" id="NP_001022878.1">
    <property type="nucleotide sequence ID" value="NM_001027707.3"/>
</dbReference>
<dbReference type="UCSC" id="Y47D3A.31">
    <property type="organism name" value="c. elegans"/>
</dbReference>
<dbReference type="AlphaFoldDB" id="Q7YWP8"/>
<dbReference type="InterPro" id="IPR027267">
    <property type="entry name" value="AH/BAR_dom_sf"/>
</dbReference>
<dbReference type="KEGG" id="cel:CELE_Y47D3A.31"/>
<dbReference type="WormBase" id="Y47D3A.31">
    <property type="protein sequence ID" value="CE22031"/>
    <property type="gene ID" value="WBGene00012937"/>
</dbReference>
<dbReference type="PeptideAtlas" id="Q7YWP8"/>
<proteinExistence type="evidence at protein level"/>
<gene>
    <name evidence="1" type="ORF">CELE_Y47D3A.31</name>
    <name evidence="1 3" type="ORF">Y47D3A.31</name>
</gene>
<dbReference type="Gene3D" id="1.20.1270.60">
    <property type="entry name" value="Arfaptin homology (AH) domain/BAR domain"/>
    <property type="match status" value="1"/>
</dbReference>
<keyword evidence="4" id="KW-1267">Proteomics identification</keyword>
<evidence type="ECO:0007829" key="4">
    <source>
        <dbReference type="PeptideAtlas" id="Q7YWP8"/>
    </source>
</evidence>
<dbReference type="AGR" id="WB:WBGene00012937"/>
<dbReference type="SUPFAM" id="SSF103657">
    <property type="entry name" value="BAR/IMD domain-like"/>
    <property type="match status" value="1"/>
</dbReference>
<dbReference type="PaxDb" id="6239-Y47D3A.31"/>